<name>A0AAN7H5G4_9PEZI</name>
<dbReference type="PANTHER" id="PTHR12901">
    <property type="entry name" value="SPERM PROTEIN HOMOLOG"/>
    <property type="match status" value="1"/>
</dbReference>
<evidence type="ECO:0000256" key="2">
    <source>
        <dbReference type="ARBA" id="ARBA00011814"/>
    </source>
</evidence>
<sequence>MPPKLPIPTLSTTRRAILPIPRQPTLKNPPQPPLNPLLPLQQPTTPPPSRRFSSTPQPQFLSSFSSLPQPPPKTLSAQKTLPYPPSKIYSLISDINSYSLFLPHCTHSLITQTTPPPFHLPSLADLTVGYGPLTQSYTSHVYCIPSPEKYIVEAISGNADSSIPLSILSKHGYDINSAEGRKKTDGGIFERLVTRWEVLPVGQEEQKSDVRLRVTFQFANPVLGFAAGGVADMKIDEMVEAFERRARVLFGGNKGDKGRL</sequence>
<feature type="compositionally biased region" description="Low complexity" evidence="4">
    <location>
        <begin position="50"/>
        <end position="67"/>
    </location>
</feature>
<comment type="similarity">
    <text evidence="1">Belongs to the COQ10 family.</text>
</comment>
<dbReference type="GO" id="GO:0005739">
    <property type="term" value="C:mitochondrion"/>
    <property type="evidence" value="ECO:0007669"/>
    <property type="project" value="TreeGrafter"/>
</dbReference>
<reference evidence="6" key="2">
    <citation type="submission" date="2023-05" db="EMBL/GenBank/DDBJ databases">
        <authorList>
            <consortium name="Lawrence Berkeley National Laboratory"/>
            <person name="Steindorff A."/>
            <person name="Hensen N."/>
            <person name="Bonometti L."/>
            <person name="Westerberg I."/>
            <person name="Brannstrom I.O."/>
            <person name="Guillou S."/>
            <person name="Cros-Aarteil S."/>
            <person name="Calhoun S."/>
            <person name="Haridas S."/>
            <person name="Kuo A."/>
            <person name="Mondo S."/>
            <person name="Pangilinan J."/>
            <person name="Riley R."/>
            <person name="Labutti K."/>
            <person name="Andreopoulos B."/>
            <person name="Lipzen A."/>
            <person name="Chen C."/>
            <person name="Yanf M."/>
            <person name="Daum C."/>
            <person name="Ng V."/>
            <person name="Clum A."/>
            <person name="Ohm R."/>
            <person name="Martin F."/>
            <person name="Silar P."/>
            <person name="Natvig D."/>
            <person name="Lalanne C."/>
            <person name="Gautier V."/>
            <person name="Ament-Velasquez S.L."/>
            <person name="Kruys A."/>
            <person name="Hutchinson M.I."/>
            <person name="Powell A.J."/>
            <person name="Barry K."/>
            <person name="Miller A.N."/>
            <person name="Grigoriev I.V."/>
            <person name="Debuchy R."/>
            <person name="Gladieux P."/>
            <person name="Thoren M.H."/>
            <person name="Johannesson H."/>
        </authorList>
    </citation>
    <scope>NUCLEOTIDE SEQUENCE</scope>
    <source>
        <strain evidence="6">CBS 990.96</strain>
    </source>
</reference>
<feature type="region of interest" description="Disordered" evidence="4">
    <location>
        <begin position="1"/>
        <end position="79"/>
    </location>
</feature>
<dbReference type="SUPFAM" id="SSF55961">
    <property type="entry name" value="Bet v1-like"/>
    <property type="match status" value="1"/>
</dbReference>
<dbReference type="InterPro" id="IPR023393">
    <property type="entry name" value="START-like_dom_sf"/>
</dbReference>
<comment type="function">
    <text evidence="3">Required for the function of coenzyme Q in the respiratory chain. May serve as a chaperone or may be involved in the transport of Q6 from its site of synthesis to the catalytic sites of the respiratory complexes.</text>
</comment>
<dbReference type="GO" id="GO:0048039">
    <property type="term" value="F:ubiquinone binding"/>
    <property type="evidence" value="ECO:0007669"/>
    <property type="project" value="InterPro"/>
</dbReference>
<feature type="compositionally biased region" description="Pro residues" evidence="4">
    <location>
        <begin position="27"/>
        <end position="36"/>
    </location>
</feature>
<dbReference type="EMBL" id="MU865321">
    <property type="protein sequence ID" value="KAK4228274.1"/>
    <property type="molecule type" value="Genomic_DNA"/>
</dbReference>
<feature type="domain" description="Coenzyme Q-binding protein COQ10 START" evidence="5">
    <location>
        <begin position="81"/>
        <end position="243"/>
    </location>
</feature>
<organism evidence="6 7">
    <name type="scientific">Podospora fimiseda</name>
    <dbReference type="NCBI Taxonomy" id="252190"/>
    <lineage>
        <taxon>Eukaryota</taxon>
        <taxon>Fungi</taxon>
        <taxon>Dikarya</taxon>
        <taxon>Ascomycota</taxon>
        <taxon>Pezizomycotina</taxon>
        <taxon>Sordariomycetes</taxon>
        <taxon>Sordariomycetidae</taxon>
        <taxon>Sordariales</taxon>
        <taxon>Podosporaceae</taxon>
        <taxon>Podospora</taxon>
    </lineage>
</organism>
<protein>
    <submittedName>
        <fullName evidence="6">Coenzyme Q-binding protein COQ10, mitochondrial</fullName>
    </submittedName>
</protein>
<reference evidence="6" key="1">
    <citation type="journal article" date="2023" name="Mol. Phylogenet. Evol.">
        <title>Genome-scale phylogeny and comparative genomics of the fungal order Sordariales.</title>
        <authorList>
            <person name="Hensen N."/>
            <person name="Bonometti L."/>
            <person name="Westerberg I."/>
            <person name="Brannstrom I.O."/>
            <person name="Guillou S."/>
            <person name="Cros-Aarteil S."/>
            <person name="Calhoun S."/>
            <person name="Haridas S."/>
            <person name="Kuo A."/>
            <person name="Mondo S."/>
            <person name="Pangilinan J."/>
            <person name="Riley R."/>
            <person name="LaButti K."/>
            <person name="Andreopoulos B."/>
            <person name="Lipzen A."/>
            <person name="Chen C."/>
            <person name="Yan M."/>
            <person name="Daum C."/>
            <person name="Ng V."/>
            <person name="Clum A."/>
            <person name="Steindorff A."/>
            <person name="Ohm R.A."/>
            <person name="Martin F."/>
            <person name="Silar P."/>
            <person name="Natvig D.O."/>
            <person name="Lalanne C."/>
            <person name="Gautier V."/>
            <person name="Ament-Velasquez S.L."/>
            <person name="Kruys A."/>
            <person name="Hutchinson M.I."/>
            <person name="Powell A.J."/>
            <person name="Barry K."/>
            <person name="Miller A.N."/>
            <person name="Grigoriev I.V."/>
            <person name="Debuchy R."/>
            <person name="Gladieux P."/>
            <person name="Hiltunen Thoren M."/>
            <person name="Johannesson H."/>
        </authorList>
    </citation>
    <scope>NUCLEOTIDE SEQUENCE</scope>
    <source>
        <strain evidence="6">CBS 990.96</strain>
    </source>
</reference>
<evidence type="ECO:0000256" key="1">
    <source>
        <dbReference type="ARBA" id="ARBA00006885"/>
    </source>
</evidence>
<accession>A0AAN7H5G4</accession>
<dbReference type="Pfam" id="PF03364">
    <property type="entry name" value="Polyketide_cyc"/>
    <property type="match status" value="1"/>
</dbReference>
<dbReference type="PANTHER" id="PTHR12901:SF10">
    <property type="entry name" value="COENZYME Q-BINDING PROTEIN COQ10, MITOCHONDRIAL"/>
    <property type="match status" value="1"/>
</dbReference>
<evidence type="ECO:0000313" key="6">
    <source>
        <dbReference type="EMBL" id="KAK4228274.1"/>
    </source>
</evidence>
<proteinExistence type="inferred from homology"/>
<evidence type="ECO:0000313" key="7">
    <source>
        <dbReference type="Proteomes" id="UP001301958"/>
    </source>
</evidence>
<dbReference type="Gene3D" id="3.30.530.20">
    <property type="match status" value="1"/>
</dbReference>
<dbReference type="InterPro" id="IPR005031">
    <property type="entry name" value="COQ10_START"/>
</dbReference>
<dbReference type="InterPro" id="IPR044996">
    <property type="entry name" value="COQ10-like"/>
</dbReference>
<keyword evidence="7" id="KW-1185">Reference proteome</keyword>
<comment type="caution">
    <text evidence="6">The sequence shown here is derived from an EMBL/GenBank/DDBJ whole genome shotgun (WGS) entry which is preliminary data.</text>
</comment>
<evidence type="ECO:0000256" key="3">
    <source>
        <dbReference type="ARBA" id="ARBA00024947"/>
    </source>
</evidence>
<gene>
    <name evidence="6" type="ORF">QBC38DRAFT_475743</name>
</gene>
<evidence type="ECO:0000256" key="4">
    <source>
        <dbReference type="SAM" id="MobiDB-lite"/>
    </source>
</evidence>
<evidence type="ECO:0000259" key="5">
    <source>
        <dbReference type="Pfam" id="PF03364"/>
    </source>
</evidence>
<dbReference type="AlphaFoldDB" id="A0AAN7H5G4"/>
<comment type="subunit">
    <text evidence="2">Interacts with coenzyme Q.</text>
</comment>
<dbReference type="GO" id="GO:0045333">
    <property type="term" value="P:cellular respiration"/>
    <property type="evidence" value="ECO:0007669"/>
    <property type="project" value="InterPro"/>
</dbReference>
<dbReference type="Proteomes" id="UP001301958">
    <property type="component" value="Unassembled WGS sequence"/>
</dbReference>
<dbReference type="CDD" id="cd07813">
    <property type="entry name" value="COQ10p_like"/>
    <property type="match status" value="1"/>
</dbReference>